<sequence>KEFAEGDDEGEMAPEQKLNFLPMLFKEDTLVGDGVLSNGLYVADVRANSGKVGILVVELMASLNAPRLELRYQAERCAPEWSGVLLLSPFYSPRGKWYRVASRGVDMMLSRMQKSFERSGMALDGRNFTHLTMFIGKDTLDQRDDDGKLYIDFARKGGVHGDYYRIVLEASRRE</sequence>
<evidence type="ECO:0000313" key="1">
    <source>
        <dbReference type="EMBL" id="KAF4691085.1"/>
    </source>
</evidence>
<keyword evidence="2" id="KW-1185">Reference proteome</keyword>
<name>A0A7J6P4R5_PEROL</name>
<organism evidence="1 2">
    <name type="scientific">Perkinsus olseni</name>
    <name type="common">Perkinsus atlanticus</name>
    <dbReference type="NCBI Taxonomy" id="32597"/>
    <lineage>
        <taxon>Eukaryota</taxon>
        <taxon>Sar</taxon>
        <taxon>Alveolata</taxon>
        <taxon>Perkinsozoa</taxon>
        <taxon>Perkinsea</taxon>
        <taxon>Perkinsida</taxon>
        <taxon>Perkinsidae</taxon>
        <taxon>Perkinsus</taxon>
    </lineage>
</organism>
<evidence type="ECO:0000313" key="2">
    <source>
        <dbReference type="Proteomes" id="UP000553632"/>
    </source>
</evidence>
<comment type="caution">
    <text evidence="1">The sequence shown here is derived from an EMBL/GenBank/DDBJ whole genome shotgun (WGS) entry which is preliminary data.</text>
</comment>
<gene>
    <name evidence="1" type="ORF">FOZ63_011060</name>
</gene>
<dbReference type="EMBL" id="JABANO010039638">
    <property type="protein sequence ID" value="KAF4691085.1"/>
    <property type="molecule type" value="Genomic_DNA"/>
</dbReference>
<feature type="non-terminal residue" evidence="1">
    <location>
        <position position="1"/>
    </location>
</feature>
<reference evidence="1 2" key="1">
    <citation type="submission" date="2020-04" db="EMBL/GenBank/DDBJ databases">
        <title>Perkinsus olseni comparative genomics.</title>
        <authorList>
            <person name="Bogema D.R."/>
        </authorList>
    </citation>
    <scope>NUCLEOTIDE SEQUENCE [LARGE SCALE GENOMIC DNA]</scope>
    <source>
        <strain evidence="1 2">ATCC PRA-207</strain>
    </source>
</reference>
<protein>
    <submittedName>
        <fullName evidence="1">Uncharacterized protein</fullName>
    </submittedName>
</protein>
<accession>A0A7J6P4R5</accession>
<dbReference type="AlphaFoldDB" id="A0A7J6P4R5"/>
<dbReference type="Proteomes" id="UP000553632">
    <property type="component" value="Unassembled WGS sequence"/>
</dbReference>
<proteinExistence type="predicted"/>